<dbReference type="SUPFAM" id="SSF57783">
    <property type="entry name" value="Zinc beta-ribbon"/>
    <property type="match status" value="1"/>
</dbReference>
<dbReference type="EMBL" id="RCOR01000014">
    <property type="protein sequence ID" value="RSN70035.1"/>
    <property type="molecule type" value="Genomic_DNA"/>
</dbReference>
<reference evidence="2 3" key="1">
    <citation type="submission" date="2018-10" db="EMBL/GenBank/DDBJ databases">
        <title>Co-occurring genomic capacity for anaerobic methane metabolism and dissimilatory sulfite reduction discovered in the Korarchaeota.</title>
        <authorList>
            <person name="Mckay L.J."/>
            <person name="Dlakic M."/>
            <person name="Fields M.W."/>
            <person name="Delmont T.O."/>
            <person name="Eren A.M."/>
            <person name="Jay Z.J."/>
            <person name="Klingelsmith K.B."/>
            <person name="Rusch D.B."/>
            <person name="Inskeep W.P."/>
        </authorList>
    </citation>
    <scope>NUCLEOTIDE SEQUENCE [LARGE SCALE GENOMIC DNA]</scope>
    <source>
        <strain evidence="2 3">WS</strain>
    </source>
</reference>
<proteinExistence type="predicted"/>
<organism evidence="2 3">
    <name type="scientific">Candidatus Korarchaeum cryptofilum</name>
    <dbReference type="NCBI Taxonomy" id="498846"/>
    <lineage>
        <taxon>Archaea</taxon>
        <taxon>Thermoproteota</taxon>
        <taxon>Candidatus Korarchaeia</taxon>
        <taxon>Candidatus Korarchaeales</taxon>
        <taxon>Candidatus Korarchaeaceae</taxon>
        <taxon>Candidatus Korarchaeum</taxon>
    </lineage>
</organism>
<keyword evidence="1" id="KW-0862">Zinc</keyword>
<dbReference type="Proteomes" id="UP000278149">
    <property type="component" value="Unassembled WGS sequence"/>
</dbReference>
<protein>
    <recommendedName>
        <fullName evidence="4">Transcription elongation factor</fullName>
    </recommendedName>
</protein>
<dbReference type="InterPro" id="IPR038567">
    <property type="entry name" value="T_Elf1_sf"/>
</dbReference>
<gene>
    <name evidence="2" type="ORF">D9Q81_01595</name>
</gene>
<dbReference type="AlphaFoldDB" id="A0A3R9RJB6"/>
<accession>A0A3R9RJB6</accession>
<comment type="caution">
    <text evidence="2">The sequence shown here is derived from an EMBL/GenBank/DDBJ whole genome shotgun (WGS) entry which is preliminary data.</text>
</comment>
<evidence type="ECO:0000256" key="1">
    <source>
        <dbReference type="ARBA" id="ARBA00022833"/>
    </source>
</evidence>
<dbReference type="Gene3D" id="2.20.25.190">
    <property type="match status" value="1"/>
</dbReference>
<evidence type="ECO:0000313" key="2">
    <source>
        <dbReference type="EMBL" id="RSN70035.1"/>
    </source>
</evidence>
<evidence type="ECO:0000313" key="3">
    <source>
        <dbReference type="Proteomes" id="UP000278149"/>
    </source>
</evidence>
<dbReference type="RefSeq" id="WP_012310169.1">
    <property type="nucleotide sequence ID" value="NZ_RCOR01000014.1"/>
</dbReference>
<dbReference type="InterPro" id="IPR007808">
    <property type="entry name" value="Elf1"/>
</dbReference>
<name>A0A3R9RJB6_9CREN</name>
<dbReference type="Pfam" id="PF05129">
    <property type="entry name" value="Zn_ribbon_Elf1"/>
    <property type="match status" value="1"/>
</dbReference>
<dbReference type="GeneID" id="6094803"/>
<sequence>MGRRKRRTITPVRRRRKSAFLRCPSCQHNSITVEVSKKDGKAIIRCYNCGLVREIEMKPGEGKIDAYTRFFDAFIEGQA</sequence>
<evidence type="ECO:0008006" key="4">
    <source>
        <dbReference type="Google" id="ProtNLM"/>
    </source>
</evidence>